<dbReference type="AlphaFoldDB" id="A0A2M7BUX8"/>
<name>A0A2M7BUX8_9BACT</name>
<sequence length="432" mass="50429">MNKEVIKLAKLLRISEEVILNLEKKMEKISGQKGVVEKIVQENDRQVERVLKELRFRSLAPKEGKKGAKLLNPPTAEKVYQGLIDKVKKDDQNLFKHFHRPDFSTALGYRSLINATKELTNHLTGFYLKETKAKELLLLNPPKQIMANLGYGADVDKMLAQEDVFEIFCALRFVEDSRWLNDVFFKPYRDLTRDDFEEREIKVMALPERWTGIGQKFLGKKLHHMSHLKELGVVFVIPITKRAIGETLYLFFMTLHYTYEVDWHSRLFKKYSQENDFTKKMINALKVEVTGRPLPNKRKMSWRIVAKYLAKNDPNDPRLAEPHISPEAWHYTKAALAINQFAKRFPETGLAFWQGLDVVGEYFPVDNSKEENLISFDLFDNGISLLQQIGFESKYLYHQQEALWNEVFINYLGQGELDKIMMENLDKGYISL</sequence>
<accession>A0A2M7BUX8</accession>
<evidence type="ECO:0000313" key="2">
    <source>
        <dbReference type="Proteomes" id="UP000229894"/>
    </source>
</evidence>
<organism evidence="1 2">
    <name type="scientific">Candidatus Portnoybacteria bacterium CG03_land_8_20_14_0_80_41_10</name>
    <dbReference type="NCBI Taxonomy" id="1974808"/>
    <lineage>
        <taxon>Bacteria</taxon>
        <taxon>Candidatus Portnoyibacteriota</taxon>
    </lineage>
</organism>
<reference evidence="2" key="1">
    <citation type="submission" date="2017-09" db="EMBL/GenBank/DDBJ databases">
        <title>Depth-based differentiation of microbial function through sediment-hosted aquifers and enrichment of novel symbionts in the deep terrestrial subsurface.</title>
        <authorList>
            <person name="Probst A.J."/>
            <person name="Ladd B."/>
            <person name="Jarett J.K."/>
            <person name="Geller-Mcgrath D.E."/>
            <person name="Sieber C.M.K."/>
            <person name="Emerson J.B."/>
            <person name="Anantharaman K."/>
            <person name="Thomas B.C."/>
            <person name="Malmstrom R."/>
            <person name="Stieglmeier M."/>
            <person name="Klingl A."/>
            <person name="Woyke T."/>
            <person name="Ryan C.M."/>
            <person name="Banfield J.F."/>
        </authorList>
    </citation>
    <scope>NUCLEOTIDE SEQUENCE [LARGE SCALE GENOMIC DNA]</scope>
</reference>
<gene>
    <name evidence="1" type="ORF">COS49_01090</name>
</gene>
<dbReference type="EMBL" id="PEUX01000025">
    <property type="protein sequence ID" value="PIV10335.1"/>
    <property type="molecule type" value="Genomic_DNA"/>
</dbReference>
<evidence type="ECO:0000313" key="1">
    <source>
        <dbReference type="EMBL" id="PIV10335.1"/>
    </source>
</evidence>
<comment type="caution">
    <text evidence="1">The sequence shown here is derived from an EMBL/GenBank/DDBJ whole genome shotgun (WGS) entry which is preliminary data.</text>
</comment>
<dbReference type="Proteomes" id="UP000229894">
    <property type="component" value="Unassembled WGS sequence"/>
</dbReference>
<proteinExistence type="predicted"/>
<protein>
    <submittedName>
        <fullName evidence="1">Uncharacterized protein</fullName>
    </submittedName>
</protein>